<dbReference type="Gene3D" id="3.10.10.10">
    <property type="entry name" value="HIV Type 1 Reverse Transcriptase, subunit A, domain 1"/>
    <property type="match status" value="1"/>
</dbReference>
<name>A0A1Q3CCZ5_CEPFO</name>
<organism evidence="1 2">
    <name type="scientific">Cephalotus follicularis</name>
    <name type="common">Albany pitcher plant</name>
    <dbReference type="NCBI Taxonomy" id="3775"/>
    <lineage>
        <taxon>Eukaryota</taxon>
        <taxon>Viridiplantae</taxon>
        <taxon>Streptophyta</taxon>
        <taxon>Embryophyta</taxon>
        <taxon>Tracheophyta</taxon>
        <taxon>Spermatophyta</taxon>
        <taxon>Magnoliopsida</taxon>
        <taxon>eudicotyledons</taxon>
        <taxon>Gunneridae</taxon>
        <taxon>Pentapetalae</taxon>
        <taxon>rosids</taxon>
        <taxon>fabids</taxon>
        <taxon>Oxalidales</taxon>
        <taxon>Cephalotaceae</taxon>
        <taxon>Cephalotus</taxon>
    </lineage>
</organism>
<dbReference type="OrthoDB" id="1420706at2759"/>
<dbReference type="AlphaFoldDB" id="A0A1Q3CCZ5"/>
<dbReference type="SUPFAM" id="SSF56672">
    <property type="entry name" value="DNA/RNA polymerases"/>
    <property type="match status" value="1"/>
</dbReference>
<dbReference type="Proteomes" id="UP000187406">
    <property type="component" value="Unassembled WGS sequence"/>
</dbReference>
<keyword evidence="2" id="KW-1185">Reference proteome</keyword>
<dbReference type="InParanoid" id="A0A1Q3CCZ5"/>
<evidence type="ECO:0000313" key="1">
    <source>
        <dbReference type="EMBL" id="GAV77971.1"/>
    </source>
</evidence>
<comment type="caution">
    <text evidence="1">The sequence shown here is derived from an EMBL/GenBank/DDBJ whole genome shotgun (WGS) entry which is preliminary data.</text>
</comment>
<protein>
    <submittedName>
        <fullName evidence="1">Uncharacterized protein</fullName>
    </submittedName>
</protein>
<evidence type="ECO:0000313" key="2">
    <source>
        <dbReference type="Proteomes" id="UP000187406"/>
    </source>
</evidence>
<accession>A0A1Q3CCZ5</accession>
<gene>
    <name evidence="1" type="ORF">CFOL_v3_21439</name>
</gene>
<proteinExistence type="predicted"/>
<dbReference type="EMBL" id="BDDD01001723">
    <property type="protein sequence ID" value="GAV77971.1"/>
    <property type="molecule type" value="Genomic_DNA"/>
</dbReference>
<reference evidence="2" key="1">
    <citation type="submission" date="2016-04" db="EMBL/GenBank/DDBJ databases">
        <title>Cephalotus genome sequencing.</title>
        <authorList>
            <person name="Fukushima K."/>
            <person name="Hasebe M."/>
            <person name="Fang X."/>
        </authorList>
    </citation>
    <scope>NUCLEOTIDE SEQUENCE [LARGE SCALE GENOMIC DNA]</scope>
    <source>
        <strain evidence="2">cv. St1</strain>
    </source>
</reference>
<dbReference type="InterPro" id="IPR043502">
    <property type="entry name" value="DNA/RNA_pol_sf"/>
</dbReference>
<sequence>MSNSIESPHVLNQKTLLDFLKYAYLGLNETLLVIISSSLSTDQEDKVLAVLKDHKEVIGWSVADLKGISPSICMHQIFYEDGAKPFRDVQRRLNPNMHEVVKNEIVKWLDAGIIYPSLTANGLLPFR</sequence>